<sequence>MPETEIAIDQAIIGNSAAIHEVRCFLKFAAATNASVLITGPSGCGKEIIANTLHAVSPRADQAFVAVNSGAIPKDLVEAEFFGHEKGSFTGADNQRRGHFERADGGTLFLDEIGEMTSAMQVRLLRILEDGKVRRVGGAEDIAVDVRMIAATHQCLETRIGKGEFREDLFYRLCVLPLRVPALNQRRDDIEPLIRHFLCNKDGSQSFTRFTREAMLYLQDHDWPGNVRELRNVVMRAKIIYPDDLIGAEQIAKLMHHGHHPGAISAKIEPFPAAAGKAELATMRGDSLEDALPPAFSLKEHLLQEERRLLSMALAQADGVVAAAARLVQLERTTFVEKMKRHNLVRKEALAA</sequence>
<dbReference type="PROSITE" id="PS00688">
    <property type="entry name" value="SIGMA54_INTERACT_3"/>
    <property type="match status" value="1"/>
</dbReference>
<accession>A0AA97I1I5</accession>
<dbReference type="AlphaFoldDB" id="A0AA97I1I5"/>
<reference evidence="9 10" key="1">
    <citation type="submission" date="2023-10" db="EMBL/GenBank/DDBJ databases">
        <title>Complete genome sequence of a Sphingomonadaceae bacterium.</title>
        <authorList>
            <person name="Yan C."/>
        </authorList>
    </citation>
    <scope>NUCLEOTIDE SEQUENCE [LARGE SCALE GENOMIC DNA]</scope>
    <source>
        <strain evidence="9 10">SCSIO 66989</strain>
    </source>
</reference>
<dbReference type="Pfam" id="PF25601">
    <property type="entry name" value="AAA_lid_14"/>
    <property type="match status" value="1"/>
</dbReference>
<keyword evidence="4" id="KW-0805">Transcription regulation</keyword>
<dbReference type="Gene3D" id="3.40.50.300">
    <property type="entry name" value="P-loop containing nucleotide triphosphate hydrolases"/>
    <property type="match status" value="1"/>
</dbReference>
<dbReference type="KEGG" id="acoa:RB602_13165"/>
<dbReference type="Gene3D" id="1.10.8.60">
    <property type="match status" value="1"/>
</dbReference>
<dbReference type="InterPro" id="IPR003593">
    <property type="entry name" value="AAA+_ATPase"/>
</dbReference>
<keyword evidence="7" id="KW-0804">Transcription</keyword>
<dbReference type="InterPro" id="IPR002197">
    <property type="entry name" value="HTH_Fis"/>
</dbReference>
<evidence type="ECO:0000256" key="1">
    <source>
        <dbReference type="ARBA" id="ARBA00022741"/>
    </source>
</evidence>
<name>A0AA97I1I5_9SPHN</name>
<evidence type="ECO:0000256" key="3">
    <source>
        <dbReference type="ARBA" id="ARBA00023012"/>
    </source>
</evidence>
<dbReference type="RefSeq" id="WP_317081111.1">
    <property type="nucleotide sequence ID" value="NZ_CP136594.1"/>
</dbReference>
<dbReference type="PANTHER" id="PTHR32071:SF117">
    <property type="entry name" value="PTS-DEPENDENT DIHYDROXYACETONE KINASE OPERON REGULATORY PROTEIN-RELATED"/>
    <property type="match status" value="1"/>
</dbReference>
<proteinExistence type="predicted"/>
<dbReference type="InterPro" id="IPR002078">
    <property type="entry name" value="Sigma_54_int"/>
</dbReference>
<dbReference type="Proteomes" id="UP001302429">
    <property type="component" value="Chromosome"/>
</dbReference>
<dbReference type="FunFam" id="3.40.50.300:FF:000006">
    <property type="entry name" value="DNA-binding transcriptional regulator NtrC"/>
    <property type="match status" value="1"/>
</dbReference>
<keyword evidence="2" id="KW-0067">ATP-binding</keyword>
<gene>
    <name evidence="9" type="ORF">RB602_13165</name>
</gene>
<keyword evidence="10" id="KW-1185">Reference proteome</keyword>
<dbReference type="SMART" id="SM00382">
    <property type="entry name" value="AAA"/>
    <property type="match status" value="1"/>
</dbReference>
<dbReference type="SUPFAM" id="SSF52540">
    <property type="entry name" value="P-loop containing nucleoside triphosphate hydrolases"/>
    <property type="match status" value="1"/>
</dbReference>
<dbReference type="InterPro" id="IPR058031">
    <property type="entry name" value="AAA_lid_NorR"/>
</dbReference>
<evidence type="ECO:0000256" key="7">
    <source>
        <dbReference type="ARBA" id="ARBA00023163"/>
    </source>
</evidence>
<dbReference type="InterPro" id="IPR025944">
    <property type="entry name" value="Sigma_54_int_dom_CS"/>
</dbReference>
<evidence type="ECO:0000256" key="6">
    <source>
        <dbReference type="ARBA" id="ARBA00023159"/>
    </source>
</evidence>
<evidence type="ECO:0000256" key="5">
    <source>
        <dbReference type="ARBA" id="ARBA00023125"/>
    </source>
</evidence>
<dbReference type="CDD" id="cd00009">
    <property type="entry name" value="AAA"/>
    <property type="match status" value="1"/>
</dbReference>
<dbReference type="PANTHER" id="PTHR32071">
    <property type="entry name" value="TRANSCRIPTIONAL REGULATORY PROTEIN"/>
    <property type="match status" value="1"/>
</dbReference>
<protein>
    <submittedName>
        <fullName evidence="9">Sigma-54 dependent transcriptional regulator</fullName>
    </submittedName>
</protein>
<dbReference type="InterPro" id="IPR027417">
    <property type="entry name" value="P-loop_NTPase"/>
</dbReference>
<evidence type="ECO:0000256" key="2">
    <source>
        <dbReference type="ARBA" id="ARBA00022840"/>
    </source>
</evidence>
<feature type="domain" description="Sigma-54 factor interaction" evidence="8">
    <location>
        <begin position="12"/>
        <end position="239"/>
    </location>
</feature>
<keyword evidence="1" id="KW-0547">Nucleotide-binding</keyword>
<evidence type="ECO:0000256" key="4">
    <source>
        <dbReference type="ARBA" id="ARBA00023015"/>
    </source>
</evidence>
<keyword evidence="6" id="KW-0010">Activator</keyword>
<evidence type="ECO:0000259" key="8">
    <source>
        <dbReference type="PROSITE" id="PS50045"/>
    </source>
</evidence>
<dbReference type="Gene3D" id="1.10.10.60">
    <property type="entry name" value="Homeodomain-like"/>
    <property type="match status" value="1"/>
</dbReference>
<keyword evidence="5" id="KW-0238">DNA-binding</keyword>
<evidence type="ECO:0000313" key="9">
    <source>
        <dbReference type="EMBL" id="WOE74780.1"/>
    </source>
</evidence>
<dbReference type="Pfam" id="PF00158">
    <property type="entry name" value="Sigma54_activat"/>
    <property type="match status" value="1"/>
</dbReference>
<dbReference type="Pfam" id="PF02954">
    <property type="entry name" value="HTH_8"/>
    <property type="match status" value="1"/>
</dbReference>
<dbReference type="GO" id="GO:0000160">
    <property type="term" value="P:phosphorelay signal transduction system"/>
    <property type="evidence" value="ECO:0007669"/>
    <property type="project" value="UniProtKB-KW"/>
</dbReference>
<dbReference type="SUPFAM" id="SSF46689">
    <property type="entry name" value="Homeodomain-like"/>
    <property type="match status" value="1"/>
</dbReference>
<evidence type="ECO:0000313" key="10">
    <source>
        <dbReference type="Proteomes" id="UP001302429"/>
    </source>
</evidence>
<dbReference type="PROSITE" id="PS00676">
    <property type="entry name" value="SIGMA54_INTERACT_2"/>
    <property type="match status" value="1"/>
</dbReference>
<dbReference type="GO" id="GO:0006355">
    <property type="term" value="P:regulation of DNA-templated transcription"/>
    <property type="evidence" value="ECO:0007669"/>
    <property type="project" value="InterPro"/>
</dbReference>
<keyword evidence="3" id="KW-0902">Two-component regulatory system</keyword>
<dbReference type="PROSITE" id="PS50045">
    <property type="entry name" value="SIGMA54_INTERACT_4"/>
    <property type="match status" value="1"/>
</dbReference>
<dbReference type="InterPro" id="IPR025943">
    <property type="entry name" value="Sigma_54_int_dom_ATP-bd_2"/>
</dbReference>
<dbReference type="GO" id="GO:0005524">
    <property type="term" value="F:ATP binding"/>
    <property type="evidence" value="ECO:0007669"/>
    <property type="project" value="UniProtKB-KW"/>
</dbReference>
<organism evidence="9 10">
    <name type="scientific">Alterisphingorhabdus coralli</name>
    <dbReference type="NCBI Taxonomy" id="3071408"/>
    <lineage>
        <taxon>Bacteria</taxon>
        <taxon>Pseudomonadati</taxon>
        <taxon>Pseudomonadota</taxon>
        <taxon>Alphaproteobacteria</taxon>
        <taxon>Sphingomonadales</taxon>
        <taxon>Sphingomonadaceae</taxon>
        <taxon>Alterisphingorhabdus (ex Yan et al. 2024)</taxon>
    </lineage>
</organism>
<dbReference type="GO" id="GO:0043565">
    <property type="term" value="F:sequence-specific DNA binding"/>
    <property type="evidence" value="ECO:0007669"/>
    <property type="project" value="InterPro"/>
</dbReference>
<dbReference type="EMBL" id="CP136594">
    <property type="protein sequence ID" value="WOE74780.1"/>
    <property type="molecule type" value="Genomic_DNA"/>
</dbReference>
<dbReference type="InterPro" id="IPR009057">
    <property type="entry name" value="Homeodomain-like_sf"/>
</dbReference>